<dbReference type="Proteomes" id="UP000198983">
    <property type="component" value="Chromosome I"/>
</dbReference>
<feature type="domain" description="Isochorismatase-like" evidence="2">
    <location>
        <begin position="5"/>
        <end position="177"/>
    </location>
</feature>
<dbReference type="GO" id="GO:0016787">
    <property type="term" value="F:hydrolase activity"/>
    <property type="evidence" value="ECO:0007669"/>
    <property type="project" value="UniProtKB-KW"/>
</dbReference>
<dbReference type="CDD" id="cd00431">
    <property type="entry name" value="cysteine_hydrolases"/>
    <property type="match status" value="1"/>
</dbReference>
<dbReference type="Gene3D" id="3.40.50.850">
    <property type="entry name" value="Isochorismatase-like"/>
    <property type="match status" value="1"/>
</dbReference>
<dbReference type="InterPro" id="IPR050272">
    <property type="entry name" value="Isochorismatase-like_hydrls"/>
</dbReference>
<dbReference type="AlphaFoldDB" id="A0A1H1TI59"/>
<dbReference type="RefSeq" id="WP_092654461.1">
    <property type="nucleotide sequence ID" value="NZ_LT629732.1"/>
</dbReference>
<name>A0A1H1TI59_9ACTN</name>
<dbReference type="PANTHER" id="PTHR43540:SF1">
    <property type="entry name" value="ISOCHORISMATASE HYDROLASE"/>
    <property type="match status" value="1"/>
</dbReference>
<keyword evidence="4" id="KW-1185">Reference proteome</keyword>
<dbReference type="SUPFAM" id="SSF52499">
    <property type="entry name" value="Isochorismatase-like hydrolases"/>
    <property type="match status" value="1"/>
</dbReference>
<dbReference type="OrthoDB" id="7500697at2"/>
<evidence type="ECO:0000259" key="2">
    <source>
        <dbReference type="Pfam" id="PF00857"/>
    </source>
</evidence>
<dbReference type="STRING" id="117157.SAMN04489717_3201"/>
<protein>
    <submittedName>
        <fullName evidence="3">Nicotinamidase-related amidase</fullName>
    </submittedName>
</protein>
<organism evidence="3 4">
    <name type="scientific">Actinopolymorpha singaporensis</name>
    <dbReference type="NCBI Taxonomy" id="117157"/>
    <lineage>
        <taxon>Bacteria</taxon>
        <taxon>Bacillati</taxon>
        <taxon>Actinomycetota</taxon>
        <taxon>Actinomycetes</taxon>
        <taxon>Propionibacteriales</taxon>
        <taxon>Actinopolymorphaceae</taxon>
        <taxon>Actinopolymorpha</taxon>
    </lineage>
</organism>
<dbReference type="InterPro" id="IPR036380">
    <property type="entry name" value="Isochorismatase-like_sf"/>
</dbReference>
<accession>A0A1H1TI59</accession>
<evidence type="ECO:0000313" key="4">
    <source>
        <dbReference type="Proteomes" id="UP000198983"/>
    </source>
</evidence>
<dbReference type="PANTHER" id="PTHR43540">
    <property type="entry name" value="PEROXYUREIDOACRYLATE/UREIDOACRYLATE AMIDOHYDROLASE-RELATED"/>
    <property type="match status" value="1"/>
</dbReference>
<dbReference type="EMBL" id="LT629732">
    <property type="protein sequence ID" value="SDS59761.1"/>
    <property type="molecule type" value="Genomic_DNA"/>
</dbReference>
<dbReference type="InterPro" id="IPR000868">
    <property type="entry name" value="Isochorismatase-like_dom"/>
</dbReference>
<keyword evidence="1" id="KW-0378">Hydrolase</keyword>
<reference evidence="3 4" key="1">
    <citation type="submission" date="2016-10" db="EMBL/GenBank/DDBJ databases">
        <authorList>
            <person name="de Groot N.N."/>
        </authorList>
    </citation>
    <scope>NUCLEOTIDE SEQUENCE [LARGE SCALE GENOMIC DNA]</scope>
    <source>
        <strain evidence="3 4">DSM 22024</strain>
    </source>
</reference>
<proteinExistence type="predicted"/>
<evidence type="ECO:0000313" key="3">
    <source>
        <dbReference type="EMBL" id="SDS59761.1"/>
    </source>
</evidence>
<dbReference type="Pfam" id="PF00857">
    <property type="entry name" value="Isochorismatase"/>
    <property type="match status" value="1"/>
</dbReference>
<evidence type="ECO:0000256" key="1">
    <source>
        <dbReference type="ARBA" id="ARBA00022801"/>
    </source>
</evidence>
<sequence>MTRPALLVMDLQIAMVGRVEDPHYVRRVAGAIDAARGAGIPVIYVVVGFRPGHPEVSPANKAFGAIPPPAFTTADPGAAIHPDVAPLADDVVITKRRVSAFTGSDLDVVLRATGVDRLVLTGIATSGVVLSTLRQAADLDYRLTVLADGCYDPDPEVHRVLTEKVFPRQADVVDVEDWISGPG</sequence>
<gene>
    <name evidence="3" type="ORF">SAMN04489717_3201</name>
</gene>